<dbReference type="GO" id="GO:0005737">
    <property type="term" value="C:cytoplasm"/>
    <property type="evidence" value="ECO:0007669"/>
    <property type="project" value="TreeGrafter"/>
</dbReference>
<dbReference type="Pfam" id="PF07724">
    <property type="entry name" value="AAA_2"/>
    <property type="match status" value="1"/>
</dbReference>
<feature type="compositionally biased region" description="Basic and acidic residues" evidence="8">
    <location>
        <begin position="153"/>
        <end position="178"/>
    </location>
</feature>
<dbReference type="OrthoDB" id="9803641at2"/>
<dbReference type="PROSITE" id="PS51903">
    <property type="entry name" value="CLP_R"/>
    <property type="match status" value="1"/>
</dbReference>
<keyword evidence="2 6" id="KW-0677">Repeat</keyword>
<reference evidence="11" key="1">
    <citation type="submission" date="2016-10" db="EMBL/GenBank/DDBJ databases">
        <authorList>
            <person name="Varghese N."/>
            <person name="Submissions S."/>
        </authorList>
    </citation>
    <scope>NUCLEOTIDE SEQUENCE [LARGE SCALE GENOMIC DNA]</scope>
    <source>
        <strain evidence="11">BL36</strain>
    </source>
</reference>
<dbReference type="InterPro" id="IPR003959">
    <property type="entry name" value="ATPase_AAA_core"/>
</dbReference>
<dbReference type="GO" id="GO:0043335">
    <property type="term" value="P:protein unfolding"/>
    <property type="evidence" value="ECO:0007669"/>
    <property type="project" value="InterPro"/>
</dbReference>
<dbReference type="SUPFAM" id="SSF81923">
    <property type="entry name" value="Double Clp-N motif"/>
    <property type="match status" value="1"/>
</dbReference>
<dbReference type="GO" id="GO:0008233">
    <property type="term" value="F:peptidase activity"/>
    <property type="evidence" value="ECO:0007669"/>
    <property type="project" value="UniProtKB-KW"/>
</dbReference>
<dbReference type="Pfam" id="PF02861">
    <property type="entry name" value="Clp_N"/>
    <property type="match status" value="1"/>
</dbReference>
<dbReference type="PRINTS" id="PR00300">
    <property type="entry name" value="CLPPROTEASEA"/>
</dbReference>
<dbReference type="GO" id="GO:0006508">
    <property type="term" value="P:proteolysis"/>
    <property type="evidence" value="ECO:0007669"/>
    <property type="project" value="UniProtKB-KW"/>
</dbReference>
<evidence type="ECO:0000256" key="4">
    <source>
        <dbReference type="ARBA" id="ARBA00022840"/>
    </source>
</evidence>
<dbReference type="RefSeq" id="WP_092043907.1">
    <property type="nucleotide sequence ID" value="NZ_FOTK01000025.1"/>
</dbReference>
<dbReference type="GO" id="GO:0034605">
    <property type="term" value="P:cellular response to heat"/>
    <property type="evidence" value="ECO:0007669"/>
    <property type="project" value="TreeGrafter"/>
</dbReference>
<feature type="domain" description="Clp R" evidence="9">
    <location>
        <begin position="1"/>
        <end position="148"/>
    </location>
</feature>
<dbReference type="InterPro" id="IPR050130">
    <property type="entry name" value="ClpA_ClpB"/>
</dbReference>
<evidence type="ECO:0000256" key="7">
    <source>
        <dbReference type="RuleBase" id="RU004432"/>
    </source>
</evidence>
<dbReference type="SMART" id="SM01086">
    <property type="entry name" value="ClpB_D2-small"/>
    <property type="match status" value="1"/>
</dbReference>
<feature type="region of interest" description="Disordered" evidence="8">
    <location>
        <begin position="753"/>
        <end position="829"/>
    </location>
</feature>
<dbReference type="STRING" id="582667.SAMN05192568_102569"/>
<keyword evidence="5 7" id="KW-0143">Chaperone</keyword>
<dbReference type="AlphaFoldDB" id="A0A1I4PM41"/>
<name>A0A1I4PM41_9HYPH</name>
<accession>A0A1I4PM41</accession>
<dbReference type="GO" id="GO:0005524">
    <property type="term" value="F:ATP binding"/>
    <property type="evidence" value="ECO:0007669"/>
    <property type="project" value="UniProtKB-KW"/>
</dbReference>
<dbReference type="Proteomes" id="UP000199048">
    <property type="component" value="Unassembled WGS sequence"/>
</dbReference>
<dbReference type="InterPro" id="IPR036628">
    <property type="entry name" value="Clp_N_dom_sf"/>
</dbReference>
<dbReference type="EMBL" id="FOTK01000025">
    <property type="protein sequence ID" value="SFM28808.1"/>
    <property type="molecule type" value="Genomic_DNA"/>
</dbReference>
<evidence type="ECO:0000313" key="11">
    <source>
        <dbReference type="Proteomes" id="UP000199048"/>
    </source>
</evidence>
<gene>
    <name evidence="10" type="ORF">SAMN05192568_102569</name>
</gene>
<evidence type="ECO:0000256" key="6">
    <source>
        <dbReference type="PROSITE-ProRule" id="PRU01251"/>
    </source>
</evidence>
<evidence type="ECO:0000256" key="1">
    <source>
        <dbReference type="ARBA" id="ARBA00008675"/>
    </source>
</evidence>
<dbReference type="Gene3D" id="1.10.1780.10">
    <property type="entry name" value="Clp, N-terminal domain"/>
    <property type="match status" value="1"/>
</dbReference>
<dbReference type="Pfam" id="PF10431">
    <property type="entry name" value="ClpB_D2-small"/>
    <property type="match status" value="1"/>
</dbReference>
<dbReference type="InterPro" id="IPR027417">
    <property type="entry name" value="P-loop_NTPase"/>
</dbReference>
<comment type="similarity">
    <text evidence="1 7">Belongs to the ClpA/ClpB family.</text>
</comment>
<dbReference type="Gene3D" id="1.10.8.60">
    <property type="match status" value="2"/>
</dbReference>
<dbReference type="InterPro" id="IPR041546">
    <property type="entry name" value="ClpA/ClpB_AAA_lid"/>
</dbReference>
<evidence type="ECO:0000259" key="9">
    <source>
        <dbReference type="PROSITE" id="PS51903"/>
    </source>
</evidence>
<dbReference type="CDD" id="cd00009">
    <property type="entry name" value="AAA"/>
    <property type="match status" value="1"/>
</dbReference>
<evidence type="ECO:0000256" key="3">
    <source>
        <dbReference type="ARBA" id="ARBA00022741"/>
    </source>
</evidence>
<dbReference type="SMART" id="SM00382">
    <property type="entry name" value="AAA"/>
    <property type="match status" value="2"/>
</dbReference>
<organism evidence="10 11">
    <name type="scientific">Methylobacterium pseudosasicola</name>
    <dbReference type="NCBI Taxonomy" id="582667"/>
    <lineage>
        <taxon>Bacteria</taxon>
        <taxon>Pseudomonadati</taxon>
        <taxon>Pseudomonadota</taxon>
        <taxon>Alphaproteobacteria</taxon>
        <taxon>Hyphomicrobiales</taxon>
        <taxon>Methylobacteriaceae</taxon>
        <taxon>Methylobacterium</taxon>
    </lineage>
</organism>
<evidence type="ECO:0000313" key="10">
    <source>
        <dbReference type="EMBL" id="SFM28808.1"/>
    </source>
</evidence>
<dbReference type="InterPro" id="IPR003593">
    <property type="entry name" value="AAA+_ATPase"/>
</dbReference>
<dbReference type="SUPFAM" id="SSF52540">
    <property type="entry name" value="P-loop containing nucleoside triphosphate hydrolases"/>
    <property type="match status" value="2"/>
</dbReference>
<dbReference type="InterPro" id="IPR001270">
    <property type="entry name" value="ClpA/B"/>
</dbReference>
<keyword evidence="4 7" id="KW-0067">ATP-binding</keyword>
<evidence type="ECO:0000256" key="8">
    <source>
        <dbReference type="SAM" id="MobiDB-lite"/>
    </source>
</evidence>
<dbReference type="FunFam" id="3.40.50.300:FF:000010">
    <property type="entry name" value="Chaperone clpB 1, putative"/>
    <property type="match status" value="1"/>
</dbReference>
<protein>
    <submittedName>
        <fullName evidence="10">ATP-dependent Clp protease ATP-binding subunit ClpA</fullName>
    </submittedName>
</protein>
<dbReference type="PANTHER" id="PTHR11638">
    <property type="entry name" value="ATP-DEPENDENT CLP PROTEASE"/>
    <property type="match status" value="1"/>
</dbReference>
<dbReference type="FunFam" id="3.40.50.300:FF:000025">
    <property type="entry name" value="ATP-dependent Clp protease subunit"/>
    <property type="match status" value="1"/>
</dbReference>
<dbReference type="PROSITE" id="PS00871">
    <property type="entry name" value="CLPAB_2"/>
    <property type="match status" value="1"/>
</dbReference>
<keyword evidence="10" id="KW-0645">Protease</keyword>
<dbReference type="GO" id="GO:0016887">
    <property type="term" value="F:ATP hydrolysis activity"/>
    <property type="evidence" value="ECO:0007669"/>
    <property type="project" value="InterPro"/>
</dbReference>
<dbReference type="Pfam" id="PF00004">
    <property type="entry name" value="AAA"/>
    <property type="match status" value="1"/>
</dbReference>
<dbReference type="PANTHER" id="PTHR11638:SF111">
    <property type="entry name" value="ATP-DEPENDENT CLP PROTEASE ATP-BINDING SUBUNIT CLPA"/>
    <property type="match status" value="1"/>
</dbReference>
<dbReference type="InterPro" id="IPR013461">
    <property type="entry name" value="ClpA"/>
</dbReference>
<feature type="region of interest" description="Disordered" evidence="8">
    <location>
        <begin position="147"/>
        <end position="178"/>
    </location>
</feature>
<dbReference type="InterPro" id="IPR019489">
    <property type="entry name" value="Clp_ATPase_C"/>
</dbReference>
<keyword evidence="11" id="KW-1185">Reference proteome</keyword>
<dbReference type="CDD" id="cd19499">
    <property type="entry name" value="RecA-like_ClpB_Hsp104-like"/>
    <property type="match status" value="1"/>
</dbReference>
<dbReference type="NCBIfam" id="TIGR02639">
    <property type="entry name" value="ClpA"/>
    <property type="match status" value="1"/>
</dbReference>
<evidence type="ECO:0000256" key="2">
    <source>
        <dbReference type="ARBA" id="ARBA00022737"/>
    </source>
</evidence>
<dbReference type="InterPro" id="IPR018368">
    <property type="entry name" value="ClpA/B_CS1"/>
</dbReference>
<evidence type="ECO:0000256" key="5">
    <source>
        <dbReference type="ARBA" id="ARBA00023186"/>
    </source>
</evidence>
<proteinExistence type="inferred from homology"/>
<keyword evidence="10" id="KW-0378">Hydrolase</keyword>
<sequence length="829" mass="90714">MPSFSRSLEQALHRALALAGERRHEYATLEHLLLALVDDQDAAAVMRACNVEIDTLKRSLVDYVDTELSNLTGDGRQDAKPTAGFQRVIQRAVIHVQSSGREEVTGANVLVAIFAERESHAAYFLQEQDMTRYDAVNYISHGIAKRPGASEAKPVRGAEEEGAAERPSDEGDPRGAKKKGDALDAYCVNLNKKARDGKIDPLIGRHSEVERTIQVLCRRQKNNPLLVGDPGVGKTAIAEGLARKIIQHEVPEVLADATVFSLDMGTLLAGTRYRGDFEERLKQVMKEIEAHPNAIMFIDEIHTVIGAGATSGGAMDASNLLKPALASGTLRCIGSTTYKEYRQYFEKDRALVRRFQKIDVNEPSIPDTIEIVKGLRPYFEEFHKLKYTTEAVKAAVELSARYINDRKLPDKAIDVIDETGASQMLVPEARRKRTIGIKEIEATIATMARIPPKTVSKDDAVVLQHLTENLKRVVYGQPSAIEALTSAIKLARAGLRDPDKPIGSYLFAGPTGVGKTEAAKQLAASLGVEMLRFDMSEYMERHTVSRLIGAPPGYVGFDQGGLLTDGIDQHPHCVLLLDEIEKAHPDLFNILLQVMDHGKLTDHNGKQVDFRNVIIIMTSNAGASDLAKSAYGFTQSKRTGDDVEAINRLFAPEFRNRLDAIISFGHLPKEVVAKVVDKFVLQLEAQLADRNVTIELSDEAREWLVEHGYDDAMGARPMARLIQSTIKTPLADEVLFGKLKDGGAVRVVVRKPEDEEAKAGAKDSLGFEFPAGPVTPKPEADVTNAAKRHKRAKPRAATRKKTPKDDKGGGGNGGSGGVRTVPKVPLVRA</sequence>
<keyword evidence="3 7" id="KW-0547">Nucleotide-binding</keyword>
<dbReference type="InterPro" id="IPR004176">
    <property type="entry name" value="Clp_R_N"/>
</dbReference>
<dbReference type="PROSITE" id="PS00870">
    <property type="entry name" value="CLPAB_1"/>
    <property type="match status" value="1"/>
</dbReference>
<dbReference type="InterPro" id="IPR028299">
    <property type="entry name" value="ClpA/B_CS2"/>
</dbReference>
<dbReference type="Pfam" id="PF17871">
    <property type="entry name" value="AAA_lid_9"/>
    <property type="match status" value="1"/>
</dbReference>
<feature type="compositionally biased region" description="Basic residues" evidence="8">
    <location>
        <begin position="786"/>
        <end position="802"/>
    </location>
</feature>
<dbReference type="Gene3D" id="3.40.50.300">
    <property type="entry name" value="P-loop containing nucleotide triphosphate hydrolases"/>
    <property type="match status" value="2"/>
</dbReference>